<dbReference type="SUPFAM" id="SSF55073">
    <property type="entry name" value="Nucleotide cyclase"/>
    <property type="match status" value="1"/>
</dbReference>
<evidence type="ECO:0008006" key="6">
    <source>
        <dbReference type="Google" id="ProtNLM"/>
    </source>
</evidence>
<sequence length="545" mass="61523">MDLALQYSDFELSLGLMEKALESASAAVLITDVNAHIKYANKQFYNLTGYCEQEVIGKNPNFLRSGKTTEKTYRDMWSKLLSGKDWYGELINRKKNGTLFVEKAHISPFEYQGQKFYIAVKRDVTSEKNLTEKLSDLAYFDALTRLPNRTSFFDHLQNFLVEHQESTEPYSLLLIDLNEFKSINDSKGHDYGDLFLQNVARRFKNVVGEDGVVARLGGDEFVVLLPKCDVDVAERVAQNLLDAIAYIEIGNKSERGSAAVGITTNESKRIPTSLLLKQADLAMYRAKQCQTMWVSYNEEMGTQWGRKKALAQRLAEAIELHKLEVSFMPVIDLHKNEVVAYKSRLEWVDKVLGNVDRFEFIPIAEESQLVRKLNLFTIEQACKYATVGELKTVAVKVSSKNFGHGLFVQEVIEILERFKLPPQCLVLEVFEDMLSKKRCVDELYQLVDFGCQITVADFGMGHISISELRALPIQKLKVGAQLTEEIAQDTSVEQVAKAIVGLANVLNIETIAEGVTTEQQLQSLKTIGCHFASGPYISFRMQQGS</sequence>
<proteinExistence type="predicted"/>
<evidence type="ECO:0000313" key="4">
    <source>
        <dbReference type="EMBL" id="ASI92267.1"/>
    </source>
</evidence>
<dbReference type="InterPro" id="IPR052155">
    <property type="entry name" value="Biofilm_reg_signaling"/>
</dbReference>
<dbReference type="InterPro" id="IPR043128">
    <property type="entry name" value="Rev_trsase/Diguanyl_cyclase"/>
</dbReference>
<dbReference type="AlphaFoldDB" id="A0AAN1FKH1"/>
<dbReference type="PANTHER" id="PTHR44757:SF2">
    <property type="entry name" value="BIOFILM ARCHITECTURE MAINTENANCE PROTEIN MBAA"/>
    <property type="match status" value="1"/>
</dbReference>
<dbReference type="InterPro" id="IPR035965">
    <property type="entry name" value="PAS-like_dom_sf"/>
</dbReference>
<dbReference type="Pfam" id="PF13426">
    <property type="entry name" value="PAS_9"/>
    <property type="match status" value="1"/>
</dbReference>
<protein>
    <recommendedName>
        <fullName evidence="6">GGDEF domain-containing protein</fullName>
    </recommendedName>
</protein>
<dbReference type="SMART" id="SM00267">
    <property type="entry name" value="GGDEF"/>
    <property type="match status" value="1"/>
</dbReference>
<dbReference type="PROSITE" id="PS50887">
    <property type="entry name" value="GGDEF"/>
    <property type="match status" value="1"/>
</dbReference>
<dbReference type="PANTHER" id="PTHR44757">
    <property type="entry name" value="DIGUANYLATE CYCLASE DGCP"/>
    <property type="match status" value="1"/>
</dbReference>
<name>A0AAN1FKH1_9VIBR</name>
<dbReference type="Gene3D" id="3.30.70.270">
    <property type="match status" value="1"/>
</dbReference>
<feature type="domain" description="EAL" evidence="2">
    <location>
        <begin position="307"/>
        <end position="545"/>
    </location>
</feature>
<dbReference type="InterPro" id="IPR029787">
    <property type="entry name" value="Nucleotide_cyclase"/>
</dbReference>
<dbReference type="CDD" id="cd00130">
    <property type="entry name" value="PAS"/>
    <property type="match status" value="1"/>
</dbReference>
<dbReference type="Gene3D" id="3.20.20.450">
    <property type="entry name" value="EAL domain"/>
    <property type="match status" value="1"/>
</dbReference>
<dbReference type="Pfam" id="PF00563">
    <property type="entry name" value="EAL"/>
    <property type="match status" value="1"/>
</dbReference>
<dbReference type="Pfam" id="PF00990">
    <property type="entry name" value="GGDEF"/>
    <property type="match status" value="1"/>
</dbReference>
<accession>A0AAN1FKH1</accession>
<dbReference type="CDD" id="cd01948">
    <property type="entry name" value="EAL"/>
    <property type="match status" value="1"/>
</dbReference>
<dbReference type="SUPFAM" id="SSF141868">
    <property type="entry name" value="EAL domain-like"/>
    <property type="match status" value="1"/>
</dbReference>
<feature type="domain" description="GGDEF" evidence="3">
    <location>
        <begin position="168"/>
        <end position="299"/>
    </location>
</feature>
<dbReference type="InterPro" id="IPR000014">
    <property type="entry name" value="PAS"/>
</dbReference>
<dbReference type="SMART" id="SM00052">
    <property type="entry name" value="EAL"/>
    <property type="match status" value="1"/>
</dbReference>
<evidence type="ECO:0000313" key="5">
    <source>
        <dbReference type="Proteomes" id="UP000197092"/>
    </source>
</evidence>
<dbReference type="NCBIfam" id="TIGR00229">
    <property type="entry name" value="sensory_box"/>
    <property type="match status" value="1"/>
</dbReference>
<dbReference type="SUPFAM" id="SSF55785">
    <property type="entry name" value="PYP-like sensor domain (PAS domain)"/>
    <property type="match status" value="1"/>
</dbReference>
<evidence type="ECO:0000259" key="1">
    <source>
        <dbReference type="PROSITE" id="PS50112"/>
    </source>
</evidence>
<reference evidence="5" key="1">
    <citation type="submission" date="2016-12" db="EMBL/GenBank/DDBJ databases">
        <title>Comparative genomic analysis reveals the diversity, evolution, and environmental adaptation strategies of the genus Vibrio.</title>
        <authorList>
            <person name="Lin H."/>
            <person name="Wang X."/>
            <person name="Zhang X.-H."/>
        </authorList>
    </citation>
    <scope>NUCLEOTIDE SEQUENCE [LARGE SCALE GENOMIC DNA]</scope>
    <source>
        <strain evidence="5">QT6D1</strain>
    </source>
</reference>
<dbReference type="InterPro" id="IPR001610">
    <property type="entry name" value="PAC"/>
</dbReference>
<dbReference type="PROSITE" id="PS50883">
    <property type="entry name" value="EAL"/>
    <property type="match status" value="1"/>
</dbReference>
<organism evidence="4 5">
    <name type="scientific">Vibrio mediterranei</name>
    <dbReference type="NCBI Taxonomy" id="689"/>
    <lineage>
        <taxon>Bacteria</taxon>
        <taxon>Pseudomonadati</taxon>
        <taxon>Pseudomonadota</taxon>
        <taxon>Gammaproteobacteria</taxon>
        <taxon>Vibrionales</taxon>
        <taxon>Vibrionaceae</taxon>
        <taxon>Vibrio</taxon>
    </lineage>
</organism>
<dbReference type="InterPro" id="IPR035919">
    <property type="entry name" value="EAL_sf"/>
</dbReference>
<dbReference type="KEGG" id="vsh:BSZ05_20905"/>
<dbReference type="Gene3D" id="3.30.450.20">
    <property type="entry name" value="PAS domain"/>
    <property type="match status" value="1"/>
</dbReference>
<gene>
    <name evidence="4" type="ORF">BSZ05_20905</name>
</gene>
<dbReference type="EMBL" id="CP018309">
    <property type="protein sequence ID" value="ASI92267.1"/>
    <property type="molecule type" value="Genomic_DNA"/>
</dbReference>
<dbReference type="CDD" id="cd01949">
    <property type="entry name" value="GGDEF"/>
    <property type="match status" value="1"/>
</dbReference>
<dbReference type="PROSITE" id="PS50112">
    <property type="entry name" value="PAS"/>
    <property type="match status" value="1"/>
</dbReference>
<dbReference type="SMART" id="SM00086">
    <property type="entry name" value="PAC"/>
    <property type="match status" value="1"/>
</dbReference>
<dbReference type="Proteomes" id="UP000197092">
    <property type="component" value="Chromosome 2"/>
</dbReference>
<dbReference type="InterPro" id="IPR001633">
    <property type="entry name" value="EAL_dom"/>
</dbReference>
<dbReference type="NCBIfam" id="TIGR00254">
    <property type="entry name" value="GGDEF"/>
    <property type="match status" value="1"/>
</dbReference>
<dbReference type="InterPro" id="IPR000160">
    <property type="entry name" value="GGDEF_dom"/>
</dbReference>
<feature type="domain" description="PAS" evidence="1">
    <location>
        <begin position="13"/>
        <end position="59"/>
    </location>
</feature>
<evidence type="ECO:0000259" key="3">
    <source>
        <dbReference type="PROSITE" id="PS50887"/>
    </source>
</evidence>
<evidence type="ECO:0000259" key="2">
    <source>
        <dbReference type="PROSITE" id="PS50883"/>
    </source>
</evidence>